<comment type="caution">
    <text evidence="2">The sequence shown here is derived from an EMBL/GenBank/DDBJ whole genome shotgun (WGS) entry which is preliminary data.</text>
</comment>
<keyword evidence="1" id="KW-1133">Transmembrane helix</keyword>
<reference evidence="2" key="1">
    <citation type="submission" date="2022-10" db="EMBL/GenBank/DDBJ databases">
        <authorList>
            <person name="Chen Y."/>
            <person name="Dougan E. K."/>
            <person name="Chan C."/>
            <person name="Rhodes N."/>
            <person name="Thang M."/>
        </authorList>
    </citation>
    <scope>NUCLEOTIDE SEQUENCE</scope>
</reference>
<organism evidence="2">
    <name type="scientific">Cladocopium goreaui</name>
    <dbReference type="NCBI Taxonomy" id="2562237"/>
    <lineage>
        <taxon>Eukaryota</taxon>
        <taxon>Sar</taxon>
        <taxon>Alveolata</taxon>
        <taxon>Dinophyceae</taxon>
        <taxon>Suessiales</taxon>
        <taxon>Symbiodiniaceae</taxon>
        <taxon>Cladocopium</taxon>
    </lineage>
</organism>
<dbReference type="EMBL" id="CAMXCT030000654">
    <property type="protein sequence ID" value="CAL4768996.1"/>
    <property type="molecule type" value="Genomic_DNA"/>
</dbReference>
<keyword evidence="4" id="KW-1185">Reference proteome</keyword>
<evidence type="ECO:0000313" key="4">
    <source>
        <dbReference type="Proteomes" id="UP001152797"/>
    </source>
</evidence>
<dbReference type="AlphaFoldDB" id="A0A9P1BY80"/>
<feature type="transmembrane region" description="Helical" evidence="1">
    <location>
        <begin position="334"/>
        <end position="358"/>
    </location>
</feature>
<dbReference type="InterPro" id="IPR036034">
    <property type="entry name" value="PDZ_sf"/>
</dbReference>
<keyword evidence="1" id="KW-0812">Transmembrane</keyword>
<gene>
    <name evidence="2" type="ORF">C1SCF055_LOCUS9448</name>
</gene>
<sequence length="637" mass="69401">MRQASHCAMASAKRRRYSWPWKILVLTLALVCFSQGGTSWVAPRKESPVAGLRSPRSTRVLRRSWNIGPLGPVESAEAFRIYYLPFVEPLDIDGTILDQLFGGWLGPFAPLLVGAIVFWIQGQIYAVRREQEGRVLGSAAKAVGDAAAATASGAAQSLTEKLQRVPAEQWLKLFLCLALDLAGDATFLLPGLGEVGDVAFAPFEALALRTLFGGTVISVLGFAEEALPFTDALPTATTGWVLQTLFSDSPLAKFLGIQPLPNPETATTVTTKEKGFYATIHGLGHEPVSAEDVPFASLVAESSDPVPAEGFPQLKQVMALAQTRVQTKVGEAPYFIIAVAVGGFTVSLLSICISLIFVKGVAQDANRDRLPSASALLAQRLRAMGIGQPKSPWPHRTYNSYQPHMDKVGSTLWGFGEQTRGDSLDRVQIMVPSPLEGGRVGLNLSEDDLVVNNFGDPRAHEFGFQIGDRIVQVNAIPVFQESDFRFVMKDALRKHETTGEPIIFEVIRAVQKPMAMPPAGYSAMNAVNGMYPASPAVMKTMLPHEDFEADQFTYLVRKAGNVLSFEQTLPNGQKVTGMLQPEDSQSPWLRSELTCAQGLFGELRIHFDPEEQVLVSQVRPAGRLKWGDERVAKRVES</sequence>
<dbReference type="Proteomes" id="UP001152797">
    <property type="component" value="Unassembled WGS sequence"/>
</dbReference>
<dbReference type="SUPFAM" id="SSF50156">
    <property type="entry name" value="PDZ domain-like"/>
    <property type="match status" value="1"/>
</dbReference>
<evidence type="ECO:0008006" key="5">
    <source>
        <dbReference type="Google" id="ProtNLM"/>
    </source>
</evidence>
<evidence type="ECO:0000313" key="2">
    <source>
        <dbReference type="EMBL" id="CAI3981684.1"/>
    </source>
</evidence>
<feature type="transmembrane region" description="Helical" evidence="1">
    <location>
        <begin position="101"/>
        <end position="120"/>
    </location>
</feature>
<keyword evidence="1" id="KW-0472">Membrane</keyword>
<proteinExistence type="predicted"/>
<protein>
    <recommendedName>
        <fullName evidence="5">PDZ domain-containing protein</fullName>
    </recommendedName>
</protein>
<accession>A0A9P1BY80</accession>
<dbReference type="EMBL" id="CAMXCT020000654">
    <property type="protein sequence ID" value="CAL1135059.1"/>
    <property type="molecule type" value="Genomic_DNA"/>
</dbReference>
<dbReference type="EMBL" id="CAMXCT010000654">
    <property type="protein sequence ID" value="CAI3981684.1"/>
    <property type="molecule type" value="Genomic_DNA"/>
</dbReference>
<evidence type="ECO:0000256" key="1">
    <source>
        <dbReference type="SAM" id="Phobius"/>
    </source>
</evidence>
<reference evidence="3" key="2">
    <citation type="submission" date="2024-04" db="EMBL/GenBank/DDBJ databases">
        <authorList>
            <person name="Chen Y."/>
            <person name="Shah S."/>
            <person name="Dougan E. K."/>
            <person name="Thang M."/>
            <person name="Chan C."/>
        </authorList>
    </citation>
    <scope>NUCLEOTIDE SEQUENCE [LARGE SCALE GENOMIC DNA]</scope>
</reference>
<dbReference type="OrthoDB" id="192262at2759"/>
<evidence type="ECO:0000313" key="3">
    <source>
        <dbReference type="EMBL" id="CAL1135059.1"/>
    </source>
</evidence>
<name>A0A9P1BY80_9DINO</name>